<evidence type="ECO:0000313" key="8">
    <source>
        <dbReference type="Proteomes" id="UP001146351"/>
    </source>
</evidence>
<proteinExistence type="predicted"/>
<comment type="caution">
    <text evidence="7">The sequence shown here is derived from an EMBL/GenBank/DDBJ whole genome shotgun (WGS) entry which is preliminary data.</text>
</comment>
<keyword evidence="3" id="KW-0804">Transcription</keyword>
<dbReference type="GO" id="GO:0003677">
    <property type="term" value="F:DNA binding"/>
    <property type="evidence" value="ECO:0007669"/>
    <property type="project" value="UniProtKB-KW"/>
</dbReference>
<dbReference type="GO" id="GO:0008270">
    <property type="term" value="F:zinc ion binding"/>
    <property type="evidence" value="ECO:0007669"/>
    <property type="project" value="InterPro"/>
</dbReference>
<evidence type="ECO:0000256" key="2">
    <source>
        <dbReference type="ARBA" id="ARBA00023125"/>
    </source>
</evidence>
<dbReference type="AlphaFoldDB" id="A0A9W9IN68"/>
<evidence type="ECO:0000256" key="5">
    <source>
        <dbReference type="SAM" id="MobiDB-lite"/>
    </source>
</evidence>
<keyword evidence="4" id="KW-0539">Nucleus</keyword>
<dbReference type="OrthoDB" id="2593732at2759"/>
<dbReference type="Gene3D" id="4.10.240.10">
    <property type="entry name" value="Zn(2)-C6 fungal-type DNA-binding domain"/>
    <property type="match status" value="1"/>
</dbReference>
<evidence type="ECO:0000256" key="3">
    <source>
        <dbReference type="ARBA" id="ARBA00023163"/>
    </source>
</evidence>
<evidence type="ECO:0000256" key="1">
    <source>
        <dbReference type="ARBA" id="ARBA00023015"/>
    </source>
</evidence>
<dbReference type="CDD" id="cd00067">
    <property type="entry name" value="GAL4"/>
    <property type="match status" value="1"/>
</dbReference>
<evidence type="ECO:0000313" key="7">
    <source>
        <dbReference type="EMBL" id="KAJ5180867.1"/>
    </source>
</evidence>
<reference evidence="7" key="1">
    <citation type="submission" date="2022-11" db="EMBL/GenBank/DDBJ databases">
        <authorList>
            <person name="Petersen C."/>
        </authorList>
    </citation>
    <scope>NUCLEOTIDE SEQUENCE</scope>
    <source>
        <strain evidence="7">IBT 21917</strain>
    </source>
</reference>
<protein>
    <recommendedName>
        <fullName evidence="6">Zn(2)-C6 fungal-type domain-containing protein</fullName>
    </recommendedName>
</protein>
<dbReference type="InterPro" id="IPR036864">
    <property type="entry name" value="Zn2-C6_fun-type_DNA-bd_sf"/>
</dbReference>
<gene>
    <name evidence="7" type="ORF">N7492_004077</name>
</gene>
<dbReference type="Pfam" id="PF00172">
    <property type="entry name" value="Zn_clus"/>
    <property type="match status" value="1"/>
</dbReference>
<dbReference type="GO" id="GO:0000981">
    <property type="term" value="F:DNA-binding transcription factor activity, RNA polymerase II-specific"/>
    <property type="evidence" value="ECO:0007669"/>
    <property type="project" value="InterPro"/>
</dbReference>
<dbReference type="PROSITE" id="PS00463">
    <property type="entry name" value="ZN2_CY6_FUNGAL_1"/>
    <property type="match status" value="1"/>
</dbReference>
<dbReference type="SMART" id="SM00066">
    <property type="entry name" value="GAL4"/>
    <property type="match status" value="1"/>
</dbReference>
<organism evidence="7 8">
    <name type="scientific">Penicillium capsulatum</name>
    <dbReference type="NCBI Taxonomy" id="69766"/>
    <lineage>
        <taxon>Eukaryota</taxon>
        <taxon>Fungi</taxon>
        <taxon>Dikarya</taxon>
        <taxon>Ascomycota</taxon>
        <taxon>Pezizomycotina</taxon>
        <taxon>Eurotiomycetes</taxon>
        <taxon>Eurotiomycetidae</taxon>
        <taxon>Eurotiales</taxon>
        <taxon>Aspergillaceae</taxon>
        <taxon>Penicillium</taxon>
    </lineage>
</organism>
<keyword evidence="1" id="KW-0805">Transcription regulation</keyword>
<name>A0A9W9IN68_9EURO</name>
<accession>A0A9W9IN68</accession>
<evidence type="ECO:0000256" key="4">
    <source>
        <dbReference type="ARBA" id="ARBA00023242"/>
    </source>
</evidence>
<dbReference type="PROSITE" id="PS50048">
    <property type="entry name" value="ZN2_CY6_FUNGAL_2"/>
    <property type="match status" value="1"/>
</dbReference>
<dbReference type="Proteomes" id="UP001146351">
    <property type="component" value="Unassembled WGS sequence"/>
</dbReference>
<keyword evidence="2" id="KW-0238">DNA-binding</keyword>
<dbReference type="EMBL" id="JAPQKO010000002">
    <property type="protein sequence ID" value="KAJ5180867.1"/>
    <property type="molecule type" value="Genomic_DNA"/>
</dbReference>
<dbReference type="SUPFAM" id="SSF57701">
    <property type="entry name" value="Zn2/Cys6 DNA-binding domain"/>
    <property type="match status" value="1"/>
</dbReference>
<dbReference type="InterPro" id="IPR053187">
    <property type="entry name" value="Notoamide_regulator"/>
</dbReference>
<dbReference type="InterPro" id="IPR001138">
    <property type="entry name" value="Zn2Cys6_DnaBD"/>
</dbReference>
<reference evidence="7" key="2">
    <citation type="journal article" date="2023" name="IMA Fungus">
        <title>Comparative genomic study of the Penicillium genus elucidates a diverse pangenome and 15 lateral gene transfer events.</title>
        <authorList>
            <person name="Petersen C."/>
            <person name="Sorensen T."/>
            <person name="Nielsen M.R."/>
            <person name="Sondergaard T.E."/>
            <person name="Sorensen J.L."/>
            <person name="Fitzpatrick D.A."/>
            <person name="Frisvad J.C."/>
            <person name="Nielsen K.L."/>
        </authorList>
    </citation>
    <scope>NUCLEOTIDE SEQUENCE</scope>
    <source>
        <strain evidence="7">IBT 21917</strain>
    </source>
</reference>
<keyword evidence="8" id="KW-1185">Reference proteome</keyword>
<feature type="region of interest" description="Disordered" evidence="5">
    <location>
        <begin position="1"/>
        <end position="31"/>
    </location>
</feature>
<evidence type="ECO:0000259" key="6">
    <source>
        <dbReference type="PROSITE" id="PS50048"/>
    </source>
</evidence>
<feature type="compositionally biased region" description="Basic and acidic residues" evidence="5">
    <location>
        <begin position="16"/>
        <end position="26"/>
    </location>
</feature>
<dbReference type="PANTHER" id="PTHR47256">
    <property type="entry name" value="ZN(II)2CYS6 TRANSCRIPTION FACTOR (EUROFUNG)-RELATED"/>
    <property type="match status" value="1"/>
</dbReference>
<sequence length="189" mass="21276">MSDHSHQYPTTLSPVSDHDSPPEDGAKASGTAWKKRVSTACLACKKSKRKCSGTPPCDNCRTFHRTCVFDESLDQRRRVAAKRTADELTYHRDLLNDLFRLVREAHESKALTLLDLIRRHVSPDEIRAYIGHTLADLGAIDKMTPETVGKLEDIGNMIDVQREAPAFRRNVMDIYYLCDGSPARSPSHL</sequence>
<dbReference type="PANTHER" id="PTHR47256:SF9">
    <property type="entry name" value="ZN(II)2CYS6 TRANSCRIPTION FACTOR (EUROFUNG)"/>
    <property type="match status" value="1"/>
</dbReference>
<feature type="domain" description="Zn(2)-C6 fungal-type" evidence="6">
    <location>
        <begin position="40"/>
        <end position="69"/>
    </location>
</feature>